<reference evidence="3" key="1">
    <citation type="journal article" date="2009" name="Environ. Microbiol.">
        <title>The genome of Polaromonas naphthalenivorans strain CJ2, isolated from coal tar-contaminated sediment, reveals physiological and metabolic versatility and evolution through extensive horizontal gene transfer.</title>
        <authorList>
            <person name="Yagi J.M."/>
            <person name="Sims D."/>
            <person name="Brettin T."/>
            <person name="Bruce D."/>
            <person name="Madsen E.L."/>
        </authorList>
    </citation>
    <scope>NUCLEOTIDE SEQUENCE [LARGE SCALE GENOMIC DNA]</scope>
    <source>
        <strain evidence="3">CJ2</strain>
    </source>
</reference>
<dbReference type="SUPFAM" id="SSF81273">
    <property type="entry name" value="H-NS histone-like proteins"/>
    <property type="match status" value="1"/>
</dbReference>
<sequence length="99" mass="11150">MSNTLQELLAERDALDQRIKELQAEARLEAISNVLSLIDRHGLKENDLFSSGTSTKKNKYSATKVPAKYRDSETGSEWSGRGIPPVWLRGKDKKDYLIA</sequence>
<dbReference type="Pfam" id="PF00816">
    <property type="entry name" value="Histone_HNS"/>
    <property type="match status" value="1"/>
</dbReference>
<accession>A1VUA7</accession>
<dbReference type="RefSeq" id="WP_011803301.1">
    <property type="nucleotide sequence ID" value="NC_008781.1"/>
</dbReference>
<dbReference type="OrthoDB" id="5297879at2"/>
<organism evidence="2 3">
    <name type="scientific">Polaromonas naphthalenivorans (strain CJ2)</name>
    <dbReference type="NCBI Taxonomy" id="365044"/>
    <lineage>
        <taxon>Bacteria</taxon>
        <taxon>Pseudomonadati</taxon>
        <taxon>Pseudomonadota</taxon>
        <taxon>Betaproteobacteria</taxon>
        <taxon>Burkholderiales</taxon>
        <taxon>Comamonadaceae</taxon>
        <taxon>Polaromonas</taxon>
    </lineage>
</organism>
<dbReference type="InterPro" id="IPR027444">
    <property type="entry name" value="H-NS_C_dom"/>
</dbReference>
<dbReference type="EMBL" id="CP000529">
    <property type="protein sequence ID" value="ABM39235.1"/>
    <property type="molecule type" value="Genomic_DNA"/>
</dbReference>
<dbReference type="HOGENOM" id="CLU_117503_5_1_4"/>
<feature type="domain" description="DNA-binding protein H-NS-like C-terminal" evidence="1">
    <location>
        <begin position="67"/>
        <end position="98"/>
    </location>
</feature>
<dbReference type="AlphaFoldDB" id="A1VUA7"/>
<evidence type="ECO:0000313" key="2">
    <source>
        <dbReference type="EMBL" id="ABM39235.1"/>
    </source>
</evidence>
<proteinExistence type="predicted"/>
<dbReference type="KEGG" id="pna:Pnap_3939"/>
<protein>
    <submittedName>
        <fullName evidence="2">Histone-like nucleoid-structuring protein H-NS</fullName>
    </submittedName>
</protein>
<keyword evidence="3" id="KW-1185">Reference proteome</keyword>
<dbReference type="eggNOG" id="COG2916">
    <property type="taxonomic scope" value="Bacteria"/>
</dbReference>
<dbReference type="Proteomes" id="UP000000644">
    <property type="component" value="Chromosome"/>
</dbReference>
<evidence type="ECO:0000313" key="3">
    <source>
        <dbReference type="Proteomes" id="UP000000644"/>
    </source>
</evidence>
<name>A1VUA7_POLNA</name>
<gene>
    <name evidence="2" type="ordered locus">Pnap_3939</name>
</gene>
<evidence type="ECO:0000259" key="1">
    <source>
        <dbReference type="Pfam" id="PF00816"/>
    </source>
</evidence>
<dbReference type="GO" id="GO:0003677">
    <property type="term" value="F:DNA binding"/>
    <property type="evidence" value="ECO:0007669"/>
    <property type="project" value="InterPro"/>
</dbReference>
<dbReference type="Gene3D" id="4.10.430.30">
    <property type="match status" value="1"/>
</dbReference>